<dbReference type="InterPro" id="IPR027417">
    <property type="entry name" value="P-loop_NTPase"/>
</dbReference>
<reference evidence="7" key="3">
    <citation type="submission" date="2018-07" db="EMBL/GenBank/DDBJ databases">
        <authorList>
            <person name="Quirk P.G."/>
            <person name="Krulwich T.A."/>
        </authorList>
    </citation>
    <scope>NUCLEOTIDE SEQUENCE</scope>
    <source>
        <strain evidence="7">CCRI-19302</strain>
    </source>
</reference>
<dbReference type="FunFam" id="3.40.50.300:FF:000032">
    <property type="entry name" value="Export ABC transporter ATP-binding protein"/>
    <property type="match status" value="1"/>
</dbReference>
<dbReference type="EMBL" id="NOKA02000099">
    <property type="protein sequence ID" value="RDY27793.1"/>
    <property type="molecule type" value="Genomic_DNA"/>
</dbReference>
<dbReference type="Pfam" id="PF00005">
    <property type="entry name" value="ABC_tran"/>
    <property type="match status" value="1"/>
</dbReference>
<evidence type="ECO:0000313" key="9">
    <source>
        <dbReference type="Proteomes" id="UP000247523"/>
    </source>
</evidence>
<accession>A0A255III9</accession>
<sequence length="232" mass="26134">MKGNQPFIRVENVSKIYKDGDVSNKVLDNISFNVNERELVAVVGDSGSGKTTLMNLLGGLDKMDSGKIIIDNQEVSKMNPNQRTLYRRNNIGFIFQDYNLIQVLNVYENIMLPLQLSHKEADENKIDYLLNNLKLNDKKYVLPSKLSGGEQQRVAIIRALINEPKLILADEPTGNLDSKNSALVINLIKVLCRKMGRTVIIVTHNIQIAKLCDRVICVKDGKIIEEANNEKK</sequence>
<dbReference type="PANTHER" id="PTHR42798:SF7">
    <property type="entry name" value="ALPHA-D-RIBOSE 1-METHYLPHOSPHONATE 5-TRIPHOSPHATE SYNTHASE SUBUNIT PHNL"/>
    <property type="match status" value="1"/>
</dbReference>
<evidence type="ECO:0000313" key="8">
    <source>
        <dbReference type="Proteomes" id="UP000216411"/>
    </source>
</evidence>
<dbReference type="EMBL" id="QICS01000002">
    <property type="protein sequence ID" value="PXV93378.1"/>
    <property type="molecule type" value="Genomic_DNA"/>
</dbReference>
<keyword evidence="3" id="KW-0547">Nucleotide-binding</keyword>
<comment type="similarity">
    <text evidence="1">Belongs to the ABC transporter superfamily.</text>
</comment>
<dbReference type="Proteomes" id="UP000247523">
    <property type="component" value="Unassembled WGS sequence"/>
</dbReference>
<evidence type="ECO:0000313" key="6">
    <source>
        <dbReference type="EMBL" id="PXV93378.1"/>
    </source>
</evidence>
<dbReference type="GO" id="GO:0016887">
    <property type="term" value="F:ATP hydrolysis activity"/>
    <property type="evidence" value="ECO:0007669"/>
    <property type="project" value="InterPro"/>
</dbReference>
<evidence type="ECO:0000256" key="2">
    <source>
        <dbReference type="ARBA" id="ARBA00022448"/>
    </source>
</evidence>
<keyword evidence="4 7" id="KW-0067">ATP-binding</keyword>
<dbReference type="CDD" id="cd03255">
    <property type="entry name" value="ABC_MJ0796_LolCDE_FtsE"/>
    <property type="match status" value="1"/>
</dbReference>
<dbReference type="PROSITE" id="PS00211">
    <property type="entry name" value="ABC_TRANSPORTER_1"/>
    <property type="match status" value="1"/>
</dbReference>
<protein>
    <submittedName>
        <fullName evidence="7">ABC transporter ATP-binding protein</fullName>
    </submittedName>
    <submittedName>
        <fullName evidence="6">Putative ABC transport system ATP-binding protein</fullName>
    </submittedName>
</protein>
<organism evidence="7 8">
    <name type="scientific">Lachnotalea glycerini</name>
    <dbReference type="NCBI Taxonomy" id="1763509"/>
    <lineage>
        <taxon>Bacteria</taxon>
        <taxon>Bacillati</taxon>
        <taxon>Bacillota</taxon>
        <taxon>Clostridia</taxon>
        <taxon>Lachnospirales</taxon>
        <taxon>Lachnospiraceae</taxon>
        <taxon>Lachnotalea</taxon>
    </lineage>
</organism>
<dbReference type="SMART" id="SM00382">
    <property type="entry name" value="AAA"/>
    <property type="match status" value="1"/>
</dbReference>
<feature type="domain" description="ABC transporter" evidence="5">
    <location>
        <begin position="8"/>
        <end position="232"/>
    </location>
</feature>
<dbReference type="AlphaFoldDB" id="A0A255III9"/>
<evidence type="ECO:0000256" key="3">
    <source>
        <dbReference type="ARBA" id="ARBA00022741"/>
    </source>
</evidence>
<reference evidence="7 8" key="1">
    <citation type="journal article" date="2017" name="Genome Announc.">
        <title>Draft Genome Sequence of a Sporulating and Motile Strain of Lachnotalea glycerini Isolated from Water in Quebec City, Canada.</title>
        <authorList>
            <person name="Maheux A.F."/>
            <person name="Boudreau D.K."/>
            <person name="Berube E."/>
            <person name="Boissinot M."/>
            <person name="Raymond F."/>
            <person name="Brodeur S."/>
            <person name="Corbeil J."/>
            <person name="Isabel S."/>
            <person name="Omar R.F."/>
            <person name="Bergeron M.G."/>
        </authorList>
    </citation>
    <scope>NUCLEOTIDE SEQUENCE [LARGE SCALE GENOMIC DNA]</scope>
    <source>
        <strain evidence="7 8">CCRI-19302</strain>
    </source>
</reference>
<evidence type="ECO:0000259" key="5">
    <source>
        <dbReference type="PROSITE" id="PS50893"/>
    </source>
</evidence>
<dbReference type="InterPro" id="IPR017871">
    <property type="entry name" value="ABC_transporter-like_CS"/>
</dbReference>
<dbReference type="PANTHER" id="PTHR42798">
    <property type="entry name" value="LIPOPROTEIN-RELEASING SYSTEM ATP-BINDING PROTEIN LOLD"/>
    <property type="match status" value="1"/>
</dbReference>
<dbReference type="RefSeq" id="WP_094377537.1">
    <property type="nucleotide sequence ID" value="NZ_NOKA02000099.1"/>
</dbReference>
<dbReference type="SUPFAM" id="SSF52540">
    <property type="entry name" value="P-loop containing nucleoside triphosphate hydrolases"/>
    <property type="match status" value="1"/>
</dbReference>
<evidence type="ECO:0000256" key="1">
    <source>
        <dbReference type="ARBA" id="ARBA00005417"/>
    </source>
</evidence>
<comment type="caution">
    <text evidence="7">The sequence shown here is derived from an EMBL/GenBank/DDBJ whole genome shotgun (WGS) entry which is preliminary data.</text>
</comment>
<name>A0A255III9_9FIRM</name>
<dbReference type="OrthoDB" id="9802264at2"/>
<dbReference type="InterPro" id="IPR003593">
    <property type="entry name" value="AAA+_ATPase"/>
</dbReference>
<proteinExistence type="inferred from homology"/>
<dbReference type="InterPro" id="IPR017911">
    <property type="entry name" value="MacB-like_ATP-bd"/>
</dbReference>
<evidence type="ECO:0000256" key="4">
    <source>
        <dbReference type="ARBA" id="ARBA00022840"/>
    </source>
</evidence>
<dbReference type="PROSITE" id="PS50893">
    <property type="entry name" value="ABC_TRANSPORTER_2"/>
    <property type="match status" value="1"/>
</dbReference>
<dbReference type="GO" id="GO:0022857">
    <property type="term" value="F:transmembrane transporter activity"/>
    <property type="evidence" value="ECO:0007669"/>
    <property type="project" value="UniProtKB-ARBA"/>
</dbReference>
<dbReference type="Proteomes" id="UP000216411">
    <property type="component" value="Unassembled WGS sequence"/>
</dbReference>
<dbReference type="GO" id="GO:0098796">
    <property type="term" value="C:membrane protein complex"/>
    <property type="evidence" value="ECO:0007669"/>
    <property type="project" value="UniProtKB-ARBA"/>
</dbReference>
<reference evidence="6 9" key="2">
    <citation type="submission" date="2018-05" db="EMBL/GenBank/DDBJ databases">
        <title>Genomic Encyclopedia of Type Strains, Phase IV (KMG-IV): sequencing the most valuable type-strain genomes for metagenomic binning, comparative biology and taxonomic classification.</title>
        <authorList>
            <person name="Goeker M."/>
        </authorList>
    </citation>
    <scope>NUCLEOTIDE SEQUENCE [LARGE SCALE GENOMIC DNA]</scope>
    <source>
        <strain evidence="6 9">DSM 28816</strain>
    </source>
</reference>
<gene>
    <name evidence="6" type="ORF">C8E03_102146</name>
    <name evidence="7" type="ORF">CG710_020310</name>
</gene>
<keyword evidence="2" id="KW-0813">Transport</keyword>
<dbReference type="GO" id="GO:0005524">
    <property type="term" value="F:ATP binding"/>
    <property type="evidence" value="ECO:0007669"/>
    <property type="project" value="UniProtKB-KW"/>
</dbReference>
<dbReference type="Gene3D" id="3.40.50.300">
    <property type="entry name" value="P-loop containing nucleotide triphosphate hydrolases"/>
    <property type="match status" value="1"/>
</dbReference>
<evidence type="ECO:0000313" key="7">
    <source>
        <dbReference type="EMBL" id="RDY27793.1"/>
    </source>
</evidence>
<dbReference type="InterPro" id="IPR003439">
    <property type="entry name" value="ABC_transporter-like_ATP-bd"/>
</dbReference>
<keyword evidence="8" id="KW-1185">Reference proteome</keyword>